<name>A0ABT2EJ17_9BACT</name>
<keyword evidence="1" id="KW-0812">Transmembrane</keyword>
<sequence length="299" mass="33141">MAQNQPFRLQARQANRVAGWLLAVFVGFLWFLTIVFALLSLAILSQHGAIGLASCLVTGLICFLAILLTGKVHDALAVYEFTSQGVSKRSPFREQRVNWSEVMGWAISENDGIWWLLDKKGQVLFSLEWFDLPKEEVPAAKAFIVEHLCCLSLSPSSVAQPFLSRFQNFRRLILGAQFSFYASVLGYWLARWLGEDLIAIIVALVILMLAIATLVGILLSGLSGGSILLFSRAKFLVCGDQLIQPASEVTIHLPSVRRLERTSDGIILVGADGRTISIPSHLTALLDYLRARLPSEWQE</sequence>
<accession>A0ABT2EJ17</accession>
<evidence type="ECO:0008006" key="4">
    <source>
        <dbReference type="Google" id="ProtNLM"/>
    </source>
</evidence>
<protein>
    <recommendedName>
        <fullName evidence="4">YcxB-like protein domain-containing protein</fullName>
    </recommendedName>
</protein>
<keyword evidence="3" id="KW-1185">Reference proteome</keyword>
<gene>
    <name evidence="2" type="ORF">M2350_000339</name>
</gene>
<keyword evidence="1" id="KW-1133">Transmembrane helix</keyword>
<evidence type="ECO:0000256" key="1">
    <source>
        <dbReference type="SAM" id="Phobius"/>
    </source>
</evidence>
<proteinExistence type="predicted"/>
<dbReference type="EMBL" id="JANUCP010000001">
    <property type="protein sequence ID" value="MCS3917942.1"/>
    <property type="molecule type" value="Genomic_DNA"/>
</dbReference>
<feature type="transmembrane region" description="Helical" evidence="1">
    <location>
        <begin position="197"/>
        <end position="222"/>
    </location>
</feature>
<evidence type="ECO:0000313" key="2">
    <source>
        <dbReference type="EMBL" id="MCS3917942.1"/>
    </source>
</evidence>
<dbReference type="RefSeq" id="WP_259092795.1">
    <property type="nucleotide sequence ID" value="NZ_CP130454.1"/>
</dbReference>
<organism evidence="2 3">
    <name type="scientific">Candidatus Fervidibacter sacchari</name>
    <dbReference type="NCBI Taxonomy" id="1448929"/>
    <lineage>
        <taxon>Bacteria</taxon>
        <taxon>Candidatus Fervidibacterota</taxon>
        <taxon>Candidatus Fervidibacter</taxon>
    </lineage>
</organism>
<reference evidence="2 3" key="1">
    <citation type="submission" date="2022-08" db="EMBL/GenBank/DDBJ databases">
        <title>Bacterial and archaeal communities from various locations to study Microbial Dark Matter (Phase II).</title>
        <authorList>
            <person name="Stepanauskas R."/>
        </authorList>
    </citation>
    <scope>NUCLEOTIDE SEQUENCE [LARGE SCALE GENOMIC DNA]</scope>
    <source>
        <strain evidence="2 3">PD1</strain>
    </source>
</reference>
<dbReference type="Proteomes" id="UP001204798">
    <property type="component" value="Unassembled WGS sequence"/>
</dbReference>
<evidence type="ECO:0000313" key="3">
    <source>
        <dbReference type="Proteomes" id="UP001204798"/>
    </source>
</evidence>
<feature type="transmembrane region" description="Helical" evidence="1">
    <location>
        <begin position="20"/>
        <end position="43"/>
    </location>
</feature>
<feature type="transmembrane region" description="Helical" evidence="1">
    <location>
        <begin position="172"/>
        <end position="191"/>
    </location>
</feature>
<comment type="caution">
    <text evidence="2">The sequence shown here is derived from an EMBL/GenBank/DDBJ whole genome shotgun (WGS) entry which is preliminary data.</text>
</comment>
<keyword evidence="1" id="KW-0472">Membrane</keyword>
<feature type="transmembrane region" description="Helical" evidence="1">
    <location>
        <begin position="49"/>
        <end position="68"/>
    </location>
</feature>